<reference evidence="2 3" key="1">
    <citation type="submission" date="2018-11" db="EMBL/GenBank/DDBJ databases">
        <title>Whole genome sequencing of an environmental sample.</title>
        <authorList>
            <person name="Sarangi A.N."/>
            <person name="Singh D."/>
            <person name="Tripathy S."/>
        </authorList>
    </citation>
    <scope>NUCLEOTIDE SEQUENCE [LARGE SCALE GENOMIC DNA]</scope>
    <source>
        <strain evidence="2 3">Lakshadweep</strain>
    </source>
</reference>
<dbReference type="EMBL" id="QVFV01000004">
    <property type="protein sequence ID" value="RZM77462.1"/>
    <property type="molecule type" value="Genomic_DNA"/>
</dbReference>
<organism evidence="2 3">
    <name type="scientific">Leptolyngbya iicbica LK</name>
    <dbReference type="NCBI Taxonomy" id="2294035"/>
    <lineage>
        <taxon>Bacteria</taxon>
        <taxon>Bacillati</taxon>
        <taxon>Cyanobacteriota</taxon>
        <taxon>Cyanophyceae</taxon>
        <taxon>Leptolyngbyales</taxon>
        <taxon>Leptolyngbyaceae</taxon>
        <taxon>Leptolyngbya group</taxon>
        <taxon>Leptolyngbya</taxon>
        <taxon>Leptolyngbya iicbica</taxon>
    </lineage>
</organism>
<dbReference type="Pfam" id="PF14520">
    <property type="entry name" value="HHH_5"/>
    <property type="match status" value="1"/>
</dbReference>
<dbReference type="InterPro" id="IPR019993">
    <property type="entry name" value="RecB_nuclease_TM0106_put"/>
</dbReference>
<dbReference type="Proteomes" id="UP000292459">
    <property type="component" value="Unassembled WGS sequence"/>
</dbReference>
<keyword evidence="3" id="KW-1185">Reference proteome</keyword>
<dbReference type="InterPro" id="IPR012337">
    <property type="entry name" value="RNaseH-like_sf"/>
</dbReference>
<dbReference type="InterPro" id="IPR038720">
    <property type="entry name" value="YprB_RNase_H-like_dom"/>
</dbReference>
<dbReference type="OrthoDB" id="9757917at2"/>
<evidence type="ECO:0000313" key="3">
    <source>
        <dbReference type="Proteomes" id="UP000292459"/>
    </source>
</evidence>
<dbReference type="AlphaFoldDB" id="A0A4V2E294"/>
<gene>
    <name evidence="2" type="ORF">DYY88_17315</name>
</gene>
<dbReference type="InterPro" id="IPR010995">
    <property type="entry name" value="DNA_repair_Rad51/TF_NusA_a-hlx"/>
</dbReference>
<dbReference type="GO" id="GO:0000166">
    <property type="term" value="F:nucleotide binding"/>
    <property type="evidence" value="ECO:0007669"/>
    <property type="project" value="InterPro"/>
</dbReference>
<name>A0A4V2E294_9CYAN</name>
<dbReference type="Gene3D" id="1.10.150.20">
    <property type="entry name" value="5' to 3' exonuclease, C-terminal subdomain"/>
    <property type="match status" value="1"/>
</dbReference>
<evidence type="ECO:0000313" key="2">
    <source>
        <dbReference type="EMBL" id="RZM77462.1"/>
    </source>
</evidence>
<dbReference type="NCBIfam" id="TIGR03491">
    <property type="entry name" value="TM0106 family RecB-like putative nuclease"/>
    <property type="match status" value="1"/>
</dbReference>
<sequence>MMAGGGTLRPLVESRRLTTHPAPVLAEPKSYWVTDFLMLQYQRCSRRAYLDTHRDRAEADPPSDYLQKIKQDSAEHRQAVLEDYEGFQRPQYAPGDWRAGAQATAALMAAGVEYIVGGVLIGAIEPDIYLVSCPDLLVRQHGWSLWGDWQYAPVDIKLGKKPKLDYQIVATYHAYVLAHTQGNWPHESWLALREGRYHSVDLEQQWPKFGTVLHDCLSDLRSPAAPEVFIAHSRCDLCHWFSQCYQAATTTAHLSLLPGVTPARYTHLKSQNLTTLSELAQAHPKQLAYLPGFGDAVAEKLIHQAQATLYNQAIARTPPNDDTFILSPHDLPSSEVELYFDIEAAPDVDVIYLHGVLVVDHRQQTEQFHALLAESPEYEQDAWEQFLALVLQYPQAPIYHFCPYEAQTARKLTQHYNCLGSADLQKLLRRFVDIHWCVTEAVTLPVESYALKHIARWMGFEWRDSEANGAQSICWYNDWLTTGDRTHLDAILRYNEDDCRATYHVKHWLAEFAKPHWQAASISDLTVSA</sequence>
<dbReference type="Pfam" id="PF13482">
    <property type="entry name" value="RNase_H_2"/>
    <property type="match status" value="1"/>
</dbReference>
<feature type="domain" description="YprB ribonuclease H-like" evidence="1">
    <location>
        <begin position="338"/>
        <end position="509"/>
    </location>
</feature>
<dbReference type="SUPFAM" id="SSF47794">
    <property type="entry name" value="Rad51 N-terminal domain-like"/>
    <property type="match status" value="1"/>
</dbReference>
<proteinExistence type="predicted"/>
<evidence type="ECO:0000259" key="1">
    <source>
        <dbReference type="Pfam" id="PF13482"/>
    </source>
</evidence>
<dbReference type="SUPFAM" id="SSF53098">
    <property type="entry name" value="Ribonuclease H-like"/>
    <property type="match status" value="1"/>
</dbReference>
<comment type="caution">
    <text evidence="2">The sequence shown here is derived from an EMBL/GenBank/DDBJ whole genome shotgun (WGS) entry which is preliminary data.</text>
</comment>
<accession>A0A4V2E294</accession>
<protein>
    <submittedName>
        <fullName evidence="2">TM0106 family RecB-like putative nuclease</fullName>
    </submittedName>
</protein>